<comment type="similarity">
    <text evidence="3">Belongs to the Maf family.</text>
</comment>
<dbReference type="Pfam" id="PF00293">
    <property type="entry name" value="NUDIX"/>
    <property type="match status" value="1"/>
</dbReference>
<proteinExistence type="inferred from homology"/>
<reference evidence="6" key="1">
    <citation type="submission" date="2018-05" db="EMBL/GenBank/DDBJ databases">
        <authorList>
            <person name="Li Y."/>
        </authorList>
    </citation>
    <scope>NUCLEOTIDE SEQUENCE [LARGE SCALE GENOMIC DNA]</scope>
    <source>
        <strain evidence="6">sk1b4</strain>
    </source>
</reference>
<dbReference type="GO" id="GO:0047429">
    <property type="term" value="F:nucleoside triphosphate diphosphatase activity"/>
    <property type="evidence" value="ECO:0007669"/>
    <property type="project" value="UniProtKB-EC"/>
</dbReference>
<dbReference type="NCBIfam" id="TIGR00172">
    <property type="entry name" value="maf"/>
    <property type="match status" value="1"/>
</dbReference>
<dbReference type="OrthoDB" id="3527985at2"/>
<comment type="catalytic activity">
    <reaction evidence="3">
        <text>a 2'-deoxyribonucleoside 5'-triphosphate + H2O = a 2'-deoxyribonucleoside 5'-phosphate + diphosphate + H(+)</text>
        <dbReference type="Rhea" id="RHEA:44644"/>
        <dbReference type="ChEBI" id="CHEBI:15377"/>
        <dbReference type="ChEBI" id="CHEBI:15378"/>
        <dbReference type="ChEBI" id="CHEBI:33019"/>
        <dbReference type="ChEBI" id="CHEBI:61560"/>
        <dbReference type="ChEBI" id="CHEBI:65317"/>
        <dbReference type="EC" id="3.6.1.9"/>
    </reaction>
</comment>
<comment type="catalytic activity">
    <reaction evidence="3">
        <text>a ribonucleoside 5'-triphosphate + H2O = a ribonucleoside 5'-phosphate + diphosphate + H(+)</text>
        <dbReference type="Rhea" id="RHEA:23996"/>
        <dbReference type="ChEBI" id="CHEBI:15377"/>
        <dbReference type="ChEBI" id="CHEBI:15378"/>
        <dbReference type="ChEBI" id="CHEBI:33019"/>
        <dbReference type="ChEBI" id="CHEBI:58043"/>
        <dbReference type="ChEBI" id="CHEBI:61557"/>
        <dbReference type="EC" id="3.6.1.9"/>
    </reaction>
</comment>
<evidence type="ECO:0000313" key="6">
    <source>
        <dbReference type="Proteomes" id="UP000245283"/>
    </source>
</evidence>
<dbReference type="EMBL" id="QETB01000001">
    <property type="protein sequence ID" value="PWF27407.1"/>
    <property type="molecule type" value="Genomic_DNA"/>
</dbReference>
<dbReference type="PROSITE" id="PS51462">
    <property type="entry name" value="NUDIX"/>
    <property type="match status" value="1"/>
</dbReference>
<sequence length="403" mass="43231">MAHEGAAFGRAWFGHIGRGASLKHLPLILASKSPARLATLRAAGIEPEVRVSHVDEPAVLSQVRGGPGQQVLALATAKARAVLDSEDFLPTTETPSLILGCDSMFEFDGQVFGKPHTPEVAKERLTAMAGRSGVLHSGHCLLQGISGEGLSALSHARVHVAPMSQAEIDAYIASTEPLWVAGSFTVDGLGGPFIEHVEGDYHGVVGLSLPRLREMLAARGLSITQLWTEAEPADGPETAVGAGFLSRTRPFRPRHSADGFILCSCGRRHWGLAGAAGVCAYRDHEGRREVLMQLRAPWSHGGGTWSIPGGAIEWYEDARTGGLREFAEETGITDLSIKDCHTADHGDWRFDTFVARCHDGIAPVVDPESTELRWVPIDELSDNLHPAFAQSWPTVKAFVLAAD</sequence>
<comment type="function">
    <text evidence="3">Nucleoside triphosphate pyrophosphatase. May have a dual role in cell division arrest and in preventing the incorporation of modified nucleotides into cellular nucleic acids.</text>
</comment>
<dbReference type="GO" id="GO:0009117">
    <property type="term" value="P:nucleotide metabolic process"/>
    <property type="evidence" value="ECO:0007669"/>
    <property type="project" value="UniProtKB-KW"/>
</dbReference>
<dbReference type="PANTHER" id="PTHR43213:SF5">
    <property type="entry name" value="BIFUNCTIONAL DTTP_UTP PYROPHOSPHATASE_METHYLTRANSFERASE PROTEIN-RELATED"/>
    <property type="match status" value="1"/>
</dbReference>
<dbReference type="InterPro" id="IPR015797">
    <property type="entry name" value="NUDIX_hydrolase-like_dom_sf"/>
</dbReference>
<evidence type="ECO:0000313" key="5">
    <source>
        <dbReference type="EMBL" id="PWF27407.1"/>
    </source>
</evidence>
<comment type="caution">
    <text evidence="5">The sequence shown here is derived from an EMBL/GenBank/DDBJ whole genome shotgun (WGS) entry which is preliminary data.</text>
</comment>
<dbReference type="Gene3D" id="3.90.950.10">
    <property type="match status" value="1"/>
</dbReference>
<keyword evidence="6" id="KW-1185">Reference proteome</keyword>
<dbReference type="AlphaFoldDB" id="A0A2V1KD18"/>
<gene>
    <name evidence="5" type="ORF">DD236_03200</name>
</gene>
<evidence type="ECO:0000259" key="4">
    <source>
        <dbReference type="PROSITE" id="PS51462"/>
    </source>
</evidence>
<feature type="active site" description="Proton acceptor" evidence="3">
    <location>
        <position position="102"/>
    </location>
</feature>
<feature type="domain" description="Nudix hydrolase" evidence="4">
    <location>
        <begin position="271"/>
        <end position="399"/>
    </location>
</feature>
<dbReference type="InterPro" id="IPR029001">
    <property type="entry name" value="ITPase-like_fam"/>
</dbReference>
<evidence type="ECO:0000256" key="1">
    <source>
        <dbReference type="ARBA" id="ARBA00001968"/>
    </source>
</evidence>
<dbReference type="CDD" id="cd18877">
    <property type="entry name" value="NUDIX_Hydrolase"/>
    <property type="match status" value="1"/>
</dbReference>
<dbReference type="SUPFAM" id="SSF55811">
    <property type="entry name" value="Nudix"/>
    <property type="match status" value="1"/>
</dbReference>
<comment type="subcellular location">
    <subcellularLocation>
        <location evidence="3">Cytoplasm</location>
    </subcellularLocation>
</comment>
<dbReference type="InterPro" id="IPR003697">
    <property type="entry name" value="Maf-like"/>
</dbReference>
<dbReference type="PANTHER" id="PTHR43213">
    <property type="entry name" value="BIFUNCTIONAL DTTP/UTP PYROPHOSPHATASE/METHYLTRANSFERASE PROTEIN-RELATED"/>
    <property type="match status" value="1"/>
</dbReference>
<dbReference type="CDD" id="cd00555">
    <property type="entry name" value="Maf"/>
    <property type="match status" value="1"/>
</dbReference>
<organism evidence="5 6">
    <name type="scientific">Ancrocorticia populi</name>
    <dbReference type="NCBI Taxonomy" id="2175228"/>
    <lineage>
        <taxon>Bacteria</taxon>
        <taxon>Bacillati</taxon>
        <taxon>Actinomycetota</taxon>
        <taxon>Actinomycetes</taxon>
        <taxon>Actinomycetales</taxon>
        <taxon>Actinomycetaceae</taxon>
        <taxon>Ancrocorticia</taxon>
    </lineage>
</organism>
<keyword evidence="2 3" id="KW-0378">Hydrolase</keyword>
<comment type="caution">
    <text evidence="3">Lacks conserved residue(s) required for the propagation of feature annotation.</text>
</comment>
<keyword evidence="3" id="KW-0963">Cytoplasm</keyword>
<comment type="cofactor">
    <cofactor evidence="1 3">
        <name>a divalent metal cation</name>
        <dbReference type="ChEBI" id="CHEBI:60240"/>
    </cofactor>
</comment>
<dbReference type="InterPro" id="IPR000086">
    <property type="entry name" value="NUDIX_hydrolase_dom"/>
</dbReference>
<dbReference type="SUPFAM" id="SSF52972">
    <property type="entry name" value="ITPase-like"/>
    <property type="match status" value="1"/>
</dbReference>
<dbReference type="HAMAP" id="MF_00528">
    <property type="entry name" value="Maf"/>
    <property type="match status" value="1"/>
</dbReference>
<accession>A0A2V1KD18</accession>
<dbReference type="EC" id="3.6.1.9" evidence="3"/>
<dbReference type="Gene3D" id="3.90.79.10">
    <property type="entry name" value="Nucleoside Triphosphate Pyrophosphohydrolase"/>
    <property type="match status" value="1"/>
</dbReference>
<dbReference type="Proteomes" id="UP000245283">
    <property type="component" value="Unassembled WGS sequence"/>
</dbReference>
<evidence type="ECO:0000256" key="2">
    <source>
        <dbReference type="ARBA" id="ARBA00022801"/>
    </source>
</evidence>
<keyword evidence="3" id="KW-0546">Nucleotide metabolism</keyword>
<dbReference type="GO" id="GO:0005737">
    <property type="term" value="C:cytoplasm"/>
    <property type="evidence" value="ECO:0007669"/>
    <property type="project" value="UniProtKB-SubCell"/>
</dbReference>
<dbReference type="Pfam" id="PF02545">
    <property type="entry name" value="Maf"/>
    <property type="match status" value="1"/>
</dbReference>
<name>A0A2V1KD18_9ACTO</name>
<protein>
    <recommendedName>
        <fullName evidence="3">Nucleoside triphosphate pyrophosphatase</fullName>
        <ecNumber evidence="3">3.6.1.9</ecNumber>
    </recommendedName>
    <alternativeName>
        <fullName evidence="3">Nucleotide pyrophosphatase</fullName>
        <shortName evidence="3">Nucleotide PPase</shortName>
    </alternativeName>
</protein>
<evidence type="ECO:0000256" key="3">
    <source>
        <dbReference type="HAMAP-Rule" id="MF_00528"/>
    </source>
</evidence>